<dbReference type="SUPFAM" id="SSF90002">
    <property type="entry name" value="Hypothetical protein YjiA, C-terminal domain"/>
    <property type="match status" value="1"/>
</dbReference>
<dbReference type="PANTHER" id="PTHR43603:SF1">
    <property type="entry name" value="ZINC-REGULATED GTPASE METALLOPROTEIN ACTIVATOR 1"/>
    <property type="match status" value="1"/>
</dbReference>
<protein>
    <submittedName>
        <fullName evidence="1">Putative metal chaperone YciC</fullName>
    </submittedName>
</protein>
<accession>A0A221W6Q9</accession>
<dbReference type="InterPro" id="IPR051927">
    <property type="entry name" value="Zn_Chap_cDPG_Synth"/>
</dbReference>
<dbReference type="RefSeq" id="WP_245856313.1">
    <property type="nucleotide sequence ID" value="NZ_CP022521.1"/>
</dbReference>
<dbReference type="EMBL" id="CP022521">
    <property type="protein sequence ID" value="ASO21353.1"/>
    <property type="molecule type" value="Genomic_DNA"/>
</dbReference>
<dbReference type="Gene3D" id="3.40.50.300">
    <property type="entry name" value="P-loop containing nucleotide triphosphate hydrolases"/>
    <property type="match status" value="1"/>
</dbReference>
<organism evidence="1 2">
    <name type="scientific">Actinoalloteichus hoggarensis</name>
    <dbReference type="NCBI Taxonomy" id="1470176"/>
    <lineage>
        <taxon>Bacteria</taxon>
        <taxon>Bacillati</taxon>
        <taxon>Actinomycetota</taxon>
        <taxon>Actinomycetes</taxon>
        <taxon>Pseudonocardiales</taxon>
        <taxon>Pseudonocardiaceae</taxon>
        <taxon>Actinoalloteichus</taxon>
    </lineage>
</organism>
<evidence type="ECO:0000313" key="1">
    <source>
        <dbReference type="EMBL" id="ASO21353.1"/>
    </source>
</evidence>
<dbReference type="KEGG" id="ahg:AHOG_18640"/>
<gene>
    <name evidence="1" type="primary">yciC3</name>
    <name evidence="1" type="ORF">AHOG_18640</name>
</gene>
<sequence>MATAERRPSLVVVAGLAADAAEQVADRMCGPATAVIHHDLRLITQGVVRRRLRAYGADVTTAVELAHGCVSCTLREDLLPLVRRLVDDARLSRIVLHLDPVLEPEAVCWALHHVLVDDRPILDDVQMAGVLTVVDERTWLDDAAGDEALAERGRTASIDDERTVAQVLVGQVEFADALVRAHTAEEPWTAARTAAVFDRLAPTAPRAALADLDVDALLARVPAAARRGTVDDAHGPLLRGQPPLDSDCGVHTVLFQERRPFHPGRLHEAIDVLLDGVIRTRARLWLATRPAETLWLESAGGGLRVAPAGPWLAASDAEAWAAASAERQAAAALRWDAVYGDRVQEFVVITHRADPEEICAALRDALLTDAELAEGAEAWQRYDDPFGAWHSDPCEDDDTGRDGTDVVVVERKDER</sequence>
<dbReference type="InterPro" id="IPR003495">
    <property type="entry name" value="CobW/HypB/UreG_nucleotide-bd"/>
</dbReference>
<dbReference type="NCBIfam" id="NF047431">
    <property type="entry name" value="hiber_recruit"/>
    <property type="match status" value="1"/>
</dbReference>
<dbReference type="AlphaFoldDB" id="A0A221W6Q9"/>
<keyword evidence="2" id="KW-1185">Reference proteome</keyword>
<proteinExistence type="predicted"/>
<dbReference type="Pfam" id="PF02492">
    <property type="entry name" value="cobW"/>
    <property type="match status" value="1"/>
</dbReference>
<dbReference type="PANTHER" id="PTHR43603">
    <property type="entry name" value="COBW DOMAIN-CONTAINING PROTEIN DDB_G0274527"/>
    <property type="match status" value="1"/>
</dbReference>
<dbReference type="InterPro" id="IPR011629">
    <property type="entry name" value="CobW-like_C"/>
</dbReference>
<dbReference type="Proteomes" id="UP000204221">
    <property type="component" value="Chromosome"/>
</dbReference>
<dbReference type="InterPro" id="IPR027417">
    <property type="entry name" value="P-loop_NTPase"/>
</dbReference>
<evidence type="ECO:0000313" key="2">
    <source>
        <dbReference type="Proteomes" id="UP000204221"/>
    </source>
</evidence>
<dbReference type="Pfam" id="PF07683">
    <property type="entry name" value="CobW_C"/>
    <property type="match status" value="1"/>
</dbReference>
<reference evidence="1 2" key="1">
    <citation type="submission" date="2017-07" db="EMBL/GenBank/DDBJ databases">
        <title>Complete genome sequence of Actinoalloteichus hoggarensis DSM 45943, type strain of Actinoalloteichus hoggarensis.</title>
        <authorList>
            <person name="Ruckert C."/>
            <person name="Nouioui I."/>
            <person name="Willmese J."/>
            <person name="van Wezel G."/>
            <person name="Klenk H.-P."/>
            <person name="Kalinowski J."/>
            <person name="Zotchev S.B."/>
        </authorList>
    </citation>
    <scope>NUCLEOTIDE SEQUENCE [LARGE SCALE GENOMIC DNA]</scope>
    <source>
        <strain evidence="1 2">DSM 45943</strain>
    </source>
</reference>
<dbReference type="SMART" id="SM00833">
    <property type="entry name" value="CobW_C"/>
    <property type="match status" value="1"/>
</dbReference>
<name>A0A221W6Q9_9PSEU</name>